<protein>
    <submittedName>
        <fullName evidence="1">Uncharacterized protein</fullName>
    </submittedName>
</protein>
<evidence type="ECO:0000313" key="1">
    <source>
        <dbReference type="EMBL" id="BAT97641.1"/>
    </source>
</evidence>
<evidence type="ECO:0000313" key="2">
    <source>
        <dbReference type="Proteomes" id="UP000291084"/>
    </source>
</evidence>
<dbReference type="EMBL" id="AP015042">
    <property type="protein sequence ID" value="BAT97641.1"/>
    <property type="molecule type" value="Genomic_DNA"/>
</dbReference>
<reference evidence="1 2" key="1">
    <citation type="journal article" date="2015" name="Sci. Rep.">
        <title>The power of single molecule real-time sequencing technology in the de novo assembly of a eukaryotic genome.</title>
        <authorList>
            <person name="Sakai H."/>
            <person name="Naito K."/>
            <person name="Ogiso-Tanaka E."/>
            <person name="Takahashi Y."/>
            <person name="Iseki K."/>
            <person name="Muto C."/>
            <person name="Satou K."/>
            <person name="Teruya K."/>
            <person name="Shiroma A."/>
            <person name="Shimoji M."/>
            <person name="Hirano T."/>
            <person name="Itoh T."/>
            <person name="Kaga A."/>
            <person name="Tomooka N."/>
        </authorList>
    </citation>
    <scope>NUCLEOTIDE SEQUENCE [LARGE SCALE GENOMIC DNA]</scope>
    <source>
        <strain evidence="2">cv. Shumari</strain>
    </source>
</reference>
<gene>
    <name evidence="1" type="primary">Vigan.09G115000</name>
    <name evidence="1" type="ORF">VIGAN_09115000</name>
</gene>
<organism evidence="1 2">
    <name type="scientific">Vigna angularis var. angularis</name>
    <dbReference type="NCBI Taxonomy" id="157739"/>
    <lineage>
        <taxon>Eukaryota</taxon>
        <taxon>Viridiplantae</taxon>
        <taxon>Streptophyta</taxon>
        <taxon>Embryophyta</taxon>
        <taxon>Tracheophyta</taxon>
        <taxon>Spermatophyta</taxon>
        <taxon>Magnoliopsida</taxon>
        <taxon>eudicotyledons</taxon>
        <taxon>Gunneridae</taxon>
        <taxon>Pentapetalae</taxon>
        <taxon>rosids</taxon>
        <taxon>fabids</taxon>
        <taxon>Fabales</taxon>
        <taxon>Fabaceae</taxon>
        <taxon>Papilionoideae</taxon>
        <taxon>50 kb inversion clade</taxon>
        <taxon>NPAAA clade</taxon>
        <taxon>indigoferoid/millettioid clade</taxon>
        <taxon>Phaseoleae</taxon>
        <taxon>Vigna</taxon>
    </lineage>
</organism>
<sequence length="95" mass="10599">MSSFLPWQLHHASQNCELHMFNCWMASCGTNVSCCPSSSIQAETPLSSTWRLVVVVAPFLVHELCASSSHLHALLLCRWCCWNVKPNQALTASRP</sequence>
<dbReference type="Proteomes" id="UP000291084">
    <property type="component" value="Chromosome 9"/>
</dbReference>
<accession>A0A0S3SXX4</accession>
<proteinExistence type="predicted"/>
<name>A0A0S3SXX4_PHAAN</name>
<dbReference type="AlphaFoldDB" id="A0A0S3SXX4"/>
<keyword evidence="2" id="KW-1185">Reference proteome</keyword>